<feature type="compositionally biased region" description="Low complexity" evidence="1">
    <location>
        <begin position="429"/>
        <end position="443"/>
    </location>
</feature>
<proteinExistence type="predicted"/>
<feature type="compositionally biased region" description="Low complexity" evidence="1">
    <location>
        <begin position="8"/>
        <end position="33"/>
    </location>
</feature>
<evidence type="ECO:0000313" key="2">
    <source>
        <dbReference type="EMBL" id="KAG0012430.1"/>
    </source>
</evidence>
<feature type="compositionally biased region" description="Low complexity" evidence="1">
    <location>
        <begin position="40"/>
        <end position="53"/>
    </location>
</feature>
<feature type="region of interest" description="Disordered" evidence="1">
    <location>
        <begin position="373"/>
        <end position="448"/>
    </location>
</feature>
<feature type="region of interest" description="Disordered" evidence="1">
    <location>
        <begin position="554"/>
        <end position="576"/>
    </location>
</feature>
<reference evidence="2" key="1">
    <citation type="journal article" date="2020" name="Fungal Divers.">
        <title>Resolving the Mortierellaceae phylogeny through synthesis of multi-gene phylogenetics and phylogenomics.</title>
        <authorList>
            <person name="Vandepol N."/>
            <person name="Liber J."/>
            <person name="Desiro A."/>
            <person name="Na H."/>
            <person name="Kennedy M."/>
            <person name="Barry K."/>
            <person name="Grigoriev I.V."/>
            <person name="Miller A.N."/>
            <person name="O'Donnell K."/>
            <person name="Stajich J.E."/>
            <person name="Bonito G."/>
        </authorList>
    </citation>
    <scope>NUCLEOTIDE SEQUENCE</scope>
    <source>
        <strain evidence="2">NRRL 2769</strain>
    </source>
</reference>
<dbReference type="Proteomes" id="UP000703661">
    <property type="component" value="Unassembled WGS sequence"/>
</dbReference>
<name>A0A9P6SYS3_9FUNG</name>
<feature type="region of interest" description="Disordered" evidence="1">
    <location>
        <begin position="125"/>
        <end position="146"/>
    </location>
</feature>
<organism evidence="2 3">
    <name type="scientific">Entomortierella chlamydospora</name>
    <dbReference type="NCBI Taxonomy" id="101097"/>
    <lineage>
        <taxon>Eukaryota</taxon>
        <taxon>Fungi</taxon>
        <taxon>Fungi incertae sedis</taxon>
        <taxon>Mucoromycota</taxon>
        <taxon>Mortierellomycotina</taxon>
        <taxon>Mortierellomycetes</taxon>
        <taxon>Mortierellales</taxon>
        <taxon>Mortierellaceae</taxon>
        <taxon>Entomortierella</taxon>
    </lineage>
</organism>
<evidence type="ECO:0000313" key="3">
    <source>
        <dbReference type="Proteomes" id="UP000703661"/>
    </source>
</evidence>
<keyword evidence="3" id="KW-1185">Reference proteome</keyword>
<dbReference type="EMBL" id="JAAAID010000985">
    <property type="protein sequence ID" value="KAG0012430.1"/>
    <property type="molecule type" value="Genomic_DNA"/>
</dbReference>
<sequence length="576" mass="63119">MDDPTSVLQSLVQQQQKEQEQALEAALQLQNQEQPKRGQSSEQQQTRPQQELNQEQHEFSQNDSGHGPIHLDMTMTKSSETTQATPNDKTNEHLTLGHTASQLLEHNGHLVDESGSVTQILQDQDNQTLATDPTSRISSGSTPNPVVSSHTFFLKTKKTITSLETLDSAMASAVAAASSTINAPVASCPPTPPSVSGSAAVAAISKSGALHNSIAGSHSSSLDSYNRFDKCPTIIKWPANDWEAWLEKERTNCRWNMIRHRHRDKQTFARGPTASEWIREFQCDHAGQYRDRKNPNIDPSKKRKRAGSIKCNCPAFIKMRKQFQEDEVVIEYFWRHEGHIPDVMEDIKAQRLPLDLKAWIKRRVNEGHDWKTVKHMMTSDSPLLDEAKNKREARSPSSQRDGGSGGSSLNLPGRREEEMSLTQPHPHNSSPRSSQKQISSSSSVPNQKDTIGAQTAWQLVSLNLSSDPIQTNHSSRDSQTLAVHDLTSPGGTDGREAARDELKQTALALGESLLNAEAISRAIHEHVGVQEPAGNQGVAGAQEVAALPLAGTAVNGTVDQSTTTTSENQDSTNPAA</sequence>
<dbReference type="AlphaFoldDB" id="A0A9P6SYS3"/>
<feature type="region of interest" description="Disordered" evidence="1">
    <location>
        <begin position="468"/>
        <end position="495"/>
    </location>
</feature>
<gene>
    <name evidence="2" type="ORF">BGZ80_011749</name>
</gene>
<evidence type="ECO:0000256" key="1">
    <source>
        <dbReference type="SAM" id="MobiDB-lite"/>
    </source>
</evidence>
<feature type="compositionally biased region" description="Polar residues" evidence="1">
    <location>
        <begin position="468"/>
        <end position="481"/>
    </location>
</feature>
<feature type="compositionally biased region" description="Basic and acidic residues" evidence="1">
    <location>
        <begin position="385"/>
        <end position="394"/>
    </location>
</feature>
<comment type="caution">
    <text evidence="2">The sequence shown here is derived from an EMBL/GenBank/DDBJ whole genome shotgun (WGS) entry which is preliminary data.</text>
</comment>
<accession>A0A9P6SYS3</accession>
<feature type="region of interest" description="Disordered" evidence="1">
    <location>
        <begin position="1"/>
        <end position="72"/>
    </location>
</feature>
<protein>
    <submittedName>
        <fullName evidence="2">Uncharacterized protein</fullName>
    </submittedName>
</protein>
<feature type="non-terminal residue" evidence="2">
    <location>
        <position position="1"/>
    </location>
</feature>